<organism evidence="3 4">
    <name type="scientific">Virgisporangium aurantiacum</name>
    <dbReference type="NCBI Taxonomy" id="175570"/>
    <lineage>
        <taxon>Bacteria</taxon>
        <taxon>Bacillati</taxon>
        <taxon>Actinomycetota</taxon>
        <taxon>Actinomycetes</taxon>
        <taxon>Micromonosporales</taxon>
        <taxon>Micromonosporaceae</taxon>
        <taxon>Virgisporangium</taxon>
    </lineage>
</organism>
<accession>A0A8J3Z6P2</accession>
<evidence type="ECO:0000256" key="1">
    <source>
        <dbReference type="SAM" id="Phobius"/>
    </source>
</evidence>
<feature type="transmembrane region" description="Helical" evidence="1">
    <location>
        <begin position="110"/>
        <end position="131"/>
    </location>
</feature>
<feature type="transmembrane region" description="Helical" evidence="1">
    <location>
        <begin position="137"/>
        <end position="154"/>
    </location>
</feature>
<dbReference type="InterPro" id="IPR057746">
    <property type="entry name" value="CpnT-like_N"/>
</dbReference>
<sequence length="307" mass="33487">MIGSETAAYIMSGLIGLPYPEGDPAVLRAAARHWRSVSAATAESEKVAERAAKAMAENAQSGNAVTAFYELTEEVLPRLGQLKVATERLAVGLEKFAEELEKKRHTFNHMAWQVAVDIGVTVAFGFLTVGLYSAVKAVYLARAVVAFFQVFGAYRRAALMCAMLATYFTLDTIAYTALDVGAIKAVDWAYGEKGKDWKDMTLQTAVGNLAFDGAFQGQEYLAARFVGKAFANNVWVRAAMRMTSSGLVYTPVANLVAGKPANELLPTQNEWEQKTAIHMLGRVWLPEHHRAWSAEVGKAAAKRMLGR</sequence>
<protein>
    <recommendedName>
        <fullName evidence="2">Outer membrane channel protein CpnT-like N-terminal domain-containing protein</fullName>
    </recommendedName>
</protein>
<keyword evidence="1" id="KW-0472">Membrane</keyword>
<dbReference type="EMBL" id="BOPG01000022">
    <property type="protein sequence ID" value="GIJ55898.1"/>
    <property type="molecule type" value="Genomic_DNA"/>
</dbReference>
<comment type="caution">
    <text evidence="3">The sequence shown here is derived from an EMBL/GenBank/DDBJ whole genome shotgun (WGS) entry which is preliminary data.</text>
</comment>
<dbReference type="Proteomes" id="UP000612585">
    <property type="component" value="Unassembled WGS sequence"/>
</dbReference>
<evidence type="ECO:0000259" key="2">
    <source>
        <dbReference type="Pfam" id="PF25547"/>
    </source>
</evidence>
<feature type="domain" description="Outer membrane channel protein CpnT-like N-terminal" evidence="2">
    <location>
        <begin position="18"/>
        <end position="143"/>
    </location>
</feature>
<evidence type="ECO:0000313" key="4">
    <source>
        <dbReference type="Proteomes" id="UP000612585"/>
    </source>
</evidence>
<evidence type="ECO:0000313" key="3">
    <source>
        <dbReference type="EMBL" id="GIJ55898.1"/>
    </source>
</evidence>
<dbReference type="RefSeq" id="WP_203993343.1">
    <property type="nucleotide sequence ID" value="NZ_BOPG01000022.1"/>
</dbReference>
<proteinExistence type="predicted"/>
<dbReference type="Pfam" id="PF25547">
    <property type="entry name" value="WXG100_2"/>
    <property type="match status" value="1"/>
</dbReference>
<keyword evidence="1" id="KW-0812">Transmembrane</keyword>
<gene>
    <name evidence="3" type="ORF">Vau01_034140</name>
</gene>
<keyword evidence="1" id="KW-1133">Transmembrane helix</keyword>
<name>A0A8J3Z6P2_9ACTN</name>
<dbReference type="AlphaFoldDB" id="A0A8J3Z6P2"/>
<keyword evidence="4" id="KW-1185">Reference proteome</keyword>
<reference evidence="3" key="1">
    <citation type="submission" date="2021-01" db="EMBL/GenBank/DDBJ databases">
        <title>Whole genome shotgun sequence of Virgisporangium aurantiacum NBRC 16421.</title>
        <authorList>
            <person name="Komaki H."/>
            <person name="Tamura T."/>
        </authorList>
    </citation>
    <scope>NUCLEOTIDE SEQUENCE</scope>
    <source>
        <strain evidence="3">NBRC 16421</strain>
    </source>
</reference>